<evidence type="ECO:0008006" key="3">
    <source>
        <dbReference type="Google" id="ProtNLM"/>
    </source>
</evidence>
<name>A0ABU2BJ08_9MICC</name>
<evidence type="ECO:0000313" key="1">
    <source>
        <dbReference type="EMBL" id="MDR7358281.1"/>
    </source>
</evidence>
<dbReference type="Proteomes" id="UP001183817">
    <property type="component" value="Unassembled WGS sequence"/>
</dbReference>
<evidence type="ECO:0000313" key="2">
    <source>
        <dbReference type="Proteomes" id="UP001183817"/>
    </source>
</evidence>
<sequence>MSQSAVSPVQDAGSVPRAGHTRVNAQALTATARAVAANVFGVEAGLVRAFLRDDAGYLALTVHLPLPLSGTSGTAGSTVLDRVRDRRAEIGEQFSGLTGSLVSRVDVRVTGIVGSAAERRH</sequence>
<keyword evidence="2" id="KW-1185">Reference proteome</keyword>
<comment type="caution">
    <text evidence="1">The sequence shown here is derived from an EMBL/GenBank/DDBJ whole genome shotgun (WGS) entry which is preliminary data.</text>
</comment>
<dbReference type="EMBL" id="JAVDYI010000001">
    <property type="protein sequence ID" value="MDR7358281.1"/>
    <property type="molecule type" value="Genomic_DNA"/>
</dbReference>
<accession>A0ABU2BJ08</accession>
<proteinExistence type="predicted"/>
<reference evidence="1 2" key="1">
    <citation type="submission" date="2023-07" db="EMBL/GenBank/DDBJ databases">
        <title>Sequencing the genomes of 1000 actinobacteria strains.</title>
        <authorList>
            <person name="Klenk H.-P."/>
        </authorList>
    </citation>
    <scope>NUCLEOTIDE SEQUENCE [LARGE SCALE GENOMIC DNA]</scope>
    <source>
        <strain evidence="1 2">DSM 20167</strain>
    </source>
</reference>
<protein>
    <recommendedName>
        <fullName evidence="3">Asp23/Gls24 family envelope stress response protein</fullName>
    </recommendedName>
</protein>
<gene>
    <name evidence="1" type="ORF">J2S64_001972</name>
</gene>
<dbReference type="RefSeq" id="WP_264270528.1">
    <property type="nucleotide sequence ID" value="NZ_BAAAWO010000001.1"/>
</dbReference>
<organism evidence="1 2">
    <name type="scientific">Paeniglutamicibacter sulfureus</name>
    <dbReference type="NCBI Taxonomy" id="43666"/>
    <lineage>
        <taxon>Bacteria</taxon>
        <taxon>Bacillati</taxon>
        <taxon>Actinomycetota</taxon>
        <taxon>Actinomycetes</taxon>
        <taxon>Micrococcales</taxon>
        <taxon>Micrococcaceae</taxon>
        <taxon>Paeniglutamicibacter</taxon>
    </lineage>
</organism>